<dbReference type="NCBIfam" id="TIGR00012">
    <property type="entry name" value="L29"/>
    <property type="match status" value="1"/>
</dbReference>
<dbReference type="Pfam" id="PF00831">
    <property type="entry name" value="Ribosomal_L29"/>
    <property type="match status" value="1"/>
</dbReference>
<dbReference type="AlphaFoldDB" id="A0A0G1UYY8"/>
<reference evidence="6 7" key="1">
    <citation type="journal article" date="2015" name="Nature">
        <title>rRNA introns, odd ribosomes, and small enigmatic genomes across a large radiation of phyla.</title>
        <authorList>
            <person name="Brown C.T."/>
            <person name="Hug L.A."/>
            <person name="Thomas B.C."/>
            <person name="Sharon I."/>
            <person name="Castelle C.J."/>
            <person name="Singh A."/>
            <person name="Wilkins M.J."/>
            <person name="Williams K.H."/>
            <person name="Banfield J.F."/>
        </authorList>
    </citation>
    <scope>NUCLEOTIDE SEQUENCE [LARGE SCALE GENOMIC DNA]</scope>
</reference>
<dbReference type="GO" id="GO:1990904">
    <property type="term" value="C:ribonucleoprotein complex"/>
    <property type="evidence" value="ECO:0007669"/>
    <property type="project" value="UniProtKB-KW"/>
</dbReference>
<comment type="caution">
    <text evidence="6">The sequence shown here is derived from an EMBL/GenBank/DDBJ whole genome shotgun (WGS) entry which is preliminary data.</text>
</comment>
<name>A0A0G1UYY8_9BACT</name>
<organism evidence="6 7">
    <name type="scientific">Candidatus Jorgensenbacteria bacterium GW2011_GWC1_48_8</name>
    <dbReference type="NCBI Taxonomy" id="1618666"/>
    <lineage>
        <taxon>Bacteria</taxon>
        <taxon>Candidatus Joergenseniibacteriota</taxon>
    </lineage>
</organism>
<protein>
    <recommendedName>
        <fullName evidence="4 5">Large ribosomal subunit protein uL29</fullName>
    </recommendedName>
</protein>
<proteinExistence type="inferred from homology"/>
<evidence type="ECO:0000313" key="6">
    <source>
        <dbReference type="EMBL" id="KKU99281.1"/>
    </source>
</evidence>
<keyword evidence="2 5" id="KW-0689">Ribosomal protein</keyword>
<dbReference type="EMBL" id="LCPO01000002">
    <property type="protein sequence ID" value="KKU99281.1"/>
    <property type="molecule type" value="Genomic_DNA"/>
</dbReference>
<dbReference type="HAMAP" id="MF_00374">
    <property type="entry name" value="Ribosomal_uL29"/>
    <property type="match status" value="1"/>
</dbReference>
<dbReference type="GO" id="GO:0003735">
    <property type="term" value="F:structural constituent of ribosome"/>
    <property type="evidence" value="ECO:0007669"/>
    <property type="project" value="InterPro"/>
</dbReference>
<dbReference type="Gene3D" id="1.10.287.310">
    <property type="match status" value="1"/>
</dbReference>
<dbReference type="SUPFAM" id="SSF46561">
    <property type="entry name" value="Ribosomal protein L29 (L29p)"/>
    <property type="match status" value="1"/>
</dbReference>
<accession>A0A0G1UYY8</accession>
<dbReference type="GO" id="GO:0006412">
    <property type="term" value="P:translation"/>
    <property type="evidence" value="ECO:0007669"/>
    <property type="project" value="UniProtKB-UniRule"/>
</dbReference>
<evidence type="ECO:0000256" key="4">
    <source>
        <dbReference type="ARBA" id="ARBA00035204"/>
    </source>
</evidence>
<dbReference type="InterPro" id="IPR036049">
    <property type="entry name" value="Ribosomal_uL29_sf"/>
</dbReference>
<keyword evidence="3 5" id="KW-0687">Ribonucleoprotein</keyword>
<dbReference type="GO" id="GO:0005840">
    <property type="term" value="C:ribosome"/>
    <property type="evidence" value="ECO:0007669"/>
    <property type="project" value="UniProtKB-KW"/>
</dbReference>
<dbReference type="InterPro" id="IPR001854">
    <property type="entry name" value="Ribosomal_uL29"/>
</dbReference>
<gene>
    <name evidence="5" type="primary">rpmC</name>
    <name evidence="6" type="ORF">UY32_C0002G0017</name>
</gene>
<comment type="similarity">
    <text evidence="1 5">Belongs to the universal ribosomal protein uL29 family.</text>
</comment>
<dbReference type="Proteomes" id="UP000034600">
    <property type="component" value="Unassembled WGS sequence"/>
</dbReference>
<evidence type="ECO:0000256" key="3">
    <source>
        <dbReference type="ARBA" id="ARBA00023274"/>
    </source>
</evidence>
<evidence type="ECO:0000313" key="7">
    <source>
        <dbReference type="Proteomes" id="UP000034600"/>
    </source>
</evidence>
<evidence type="ECO:0000256" key="2">
    <source>
        <dbReference type="ARBA" id="ARBA00022980"/>
    </source>
</evidence>
<evidence type="ECO:0000256" key="5">
    <source>
        <dbReference type="HAMAP-Rule" id="MF_00374"/>
    </source>
</evidence>
<sequence length="68" mass="8138">MKRKELENFKTKPLPEVDKEVRLHEERLMNLKKDLVLGKVKNIREIRQIKKSLAQLLTIKRSRANTDK</sequence>
<evidence type="ECO:0000256" key="1">
    <source>
        <dbReference type="ARBA" id="ARBA00009254"/>
    </source>
</evidence>